<dbReference type="GO" id="GO:0051287">
    <property type="term" value="F:NAD binding"/>
    <property type="evidence" value="ECO:0007669"/>
    <property type="project" value="InterPro"/>
</dbReference>
<accession>A0A143DC81</accession>
<dbReference type="GO" id="GO:0006526">
    <property type="term" value="P:L-arginine biosynthetic process"/>
    <property type="evidence" value="ECO:0007669"/>
    <property type="project" value="UniProtKB-UniRule"/>
</dbReference>
<dbReference type="STRING" id="1549855.AY555_01940"/>
<dbReference type="Gene3D" id="3.30.360.10">
    <property type="entry name" value="Dihydrodipicolinate Reductase, domain 2"/>
    <property type="match status" value="1"/>
</dbReference>
<comment type="similarity">
    <text evidence="5">Belongs to the NAGSA dehydrogenase family. Type 1 subfamily.</text>
</comment>
<sequence length="341" mass="36736">MSITKIRASIVGITGYTGVELLRILLAHPNVRIAQLTARVEQETPIGEIFPHLAHLPHIVTPCPTDILIADSDVVFICLPHKAAQNIVAELHGKVKVIDLSADYRLDDIEQYEKYYGPHRHPHLLREVVYGVPEISGHTAIAGASTVSNPGCFALLMQLMLLPFRGHIAQADLFAITGSSGAGKTASDTTHHPVRSHNLKSYSINTHRHIAEIARGAGITEAQLNFVPSSGPFVRGIFAQGFVTLNSRSTAPASLLPRKENPGPYTKAPFIRLQETVEAAHVVGSNYCDLSYQLGKNGQILVQGALDNVVKGAGGNAIQNMNIMFGLSETTGLDTLAPVYP</sequence>
<reference evidence="7 8" key="1">
    <citation type="submission" date="2016-02" db="EMBL/GenBank/DDBJ databases">
        <title>Complete Genome of H5569, the type strain of the newly described species Haematospirillium jordaniae.</title>
        <authorList>
            <person name="Nicholson A.C."/>
            <person name="Humrighouse B.W."/>
            <person name="Loparov V."/>
            <person name="McQuiston J.R."/>
        </authorList>
    </citation>
    <scope>NUCLEOTIDE SEQUENCE [LARGE SCALE GENOMIC DNA]</scope>
    <source>
        <strain evidence="7 8">H5569</strain>
    </source>
</reference>
<keyword evidence="1 5" id="KW-0055">Arginine biosynthesis</keyword>
<dbReference type="InterPro" id="IPR036291">
    <property type="entry name" value="NAD(P)-bd_dom_sf"/>
</dbReference>
<protein>
    <recommendedName>
        <fullName evidence="5">N-acetyl-gamma-glutamyl-phosphate reductase</fullName>
        <shortName evidence="5">AGPR</shortName>
        <ecNumber evidence="5">1.2.1.38</ecNumber>
    </recommendedName>
    <alternativeName>
        <fullName evidence="5">N-acetyl-glutamate semialdehyde dehydrogenase</fullName>
        <shortName evidence="5">NAGSA dehydrogenase</shortName>
    </alternativeName>
</protein>
<comment type="pathway">
    <text evidence="5">Amino-acid biosynthesis; L-arginine biosynthesis; N(2)-acetyl-L-ornithine from L-glutamate: step 3/4.</text>
</comment>
<dbReference type="PANTHER" id="PTHR32338:SF10">
    <property type="entry name" value="N-ACETYL-GAMMA-GLUTAMYL-PHOSPHATE REDUCTASE, CHLOROPLASTIC-RELATED"/>
    <property type="match status" value="1"/>
</dbReference>
<dbReference type="AlphaFoldDB" id="A0A143DC81"/>
<dbReference type="GO" id="GO:0005737">
    <property type="term" value="C:cytoplasm"/>
    <property type="evidence" value="ECO:0007669"/>
    <property type="project" value="UniProtKB-SubCell"/>
</dbReference>
<dbReference type="SMART" id="SM00859">
    <property type="entry name" value="Semialdhyde_dh"/>
    <property type="match status" value="1"/>
</dbReference>
<feature type="domain" description="Semialdehyde dehydrogenase NAD-binding" evidence="6">
    <location>
        <begin position="7"/>
        <end position="143"/>
    </location>
</feature>
<dbReference type="OrthoDB" id="9801289at2"/>
<dbReference type="Proteomes" id="UP000076066">
    <property type="component" value="Chromosome"/>
</dbReference>
<dbReference type="UniPathway" id="UPA00068">
    <property type="reaction ID" value="UER00108"/>
</dbReference>
<proteinExistence type="inferred from homology"/>
<dbReference type="InterPro" id="IPR000706">
    <property type="entry name" value="AGPR_type-1"/>
</dbReference>
<evidence type="ECO:0000313" key="8">
    <source>
        <dbReference type="Proteomes" id="UP000076066"/>
    </source>
</evidence>
<evidence type="ECO:0000256" key="1">
    <source>
        <dbReference type="ARBA" id="ARBA00022571"/>
    </source>
</evidence>
<evidence type="ECO:0000256" key="5">
    <source>
        <dbReference type="HAMAP-Rule" id="MF_00150"/>
    </source>
</evidence>
<dbReference type="PANTHER" id="PTHR32338">
    <property type="entry name" value="N-ACETYL-GAMMA-GLUTAMYL-PHOSPHATE REDUCTASE, CHLOROPLASTIC-RELATED-RELATED"/>
    <property type="match status" value="1"/>
</dbReference>
<comment type="function">
    <text evidence="5">Catalyzes the NADPH-dependent reduction of N-acetyl-5-glutamyl phosphate to yield N-acetyl-L-glutamate 5-semialdehyde.</text>
</comment>
<dbReference type="Pfam" id="PF22698">
    <property type="entry name" value="Semialdhyde_dhC_1"/>
    <property type="match status" value="1"/>
</dbReference>
<dbReference type="GO" id="GO:0070401">
    <property type="term" value="F:NADP+ binding"/>
    <property type="evidence" value="ECO:0007669"/>
    <property type="project" value="InterPro"/>
</dbReference>
<dbReference type="EMBL" id="CP014525">
    <property type="protein sequence ID" value="AMW34140.1"/>
    <property type="molecule type" value="Genomic_DNA"/>
</dbReference>
<evidence type="ECO:0000256" key="2">
    <source>
        <dbReference type="ARBA" id="ARBA00022605"/>
    </source>
</evidence>
<evidence type="ECO:0000313" key="7">
    <source>
        <dbReference type="EMBL" id="AMW34140.1"/>
    </source>
</evidence>
<keyword evidence="8" id="KW-1185">Reference proteome</keyword>
<comment type="subcellular location">
    <subcellularLocation>
        <location evidence="5">Cytoplasm</location>
    </subcellularLocation>
</comment>
<organism evidence="7 8">
    <name type="scientific">Haematospirillum jordaniae</name>
    <dbReference type="NCBI Taxonomy" id="1549855"/>
    <lineage>
        <taxon>Bacteria</taxon>
        <taxon>Pseudomonadati</taxon>
        <taxon>Pseudomonadota</taxon>
        <taxon>Alphaproteobacteria</taxon>
        <taxon>Rhodospirillales</taxon>
        <taxon>Novispirillaceae</taxon>
        <taxon>Haematospirillum</taxon>
    </lineage>
</organism>
<dbReference type="InterPro" id="IPR000534">
    <property type="entry name" value="Semialdehyde_DH_NAD-bd"/>
</dbReference>
<keyword evidence="5" id="KW-0963">Cytoplasm</keyword>
<evidence type="ECO:0000256" key="4">
    <source>
        <dbReference type="ARBA" id="ARBA00023002"/>
    </source>
</evidence>
<dbReference type="Gene3D" id="3.40.50.720">
    <property type="entry name" value="NAD(P)-binding Rossmann-like Domain"/>
    <property type="match status" value="1"/>
</dbReference>
<dbReference type="CDD" id="cd17895">
    <property type="entry name" value="AGPR_1_N"/>
    <property type="match status" value="1"/>
</dbReference>
<dbReference type="KEGG" id="hjo:AY555_01940"/>
<dbReference type="Pfam" id="PF01118">
    <property type="entry name" value="Semialdhyde_dh"/>
    <property type="match status" value="1"/>
</dbReference>
<keyword evidence="3 5" id="KW-0521">NADP</keyword>
<dbReference type="EC" id="1.2.1.38" evidence="5"/>
<feature type="active site" evidence="5">
    <location>
        <position position="152"/>
    </location>
</feature>
<dbReference type="SUPFAM" id="SSF51735">
    <property type="entry name" value="NAD(P)-binding Rossmann-fold domains"/>
    <property type="match status" value="1"/>
</dbReference>
<dbReference type="InterPro" id="IPR050085">
    <property type="entry name" value="AGPR"/>
</dbReference>
<name>A0A143DC81_9PROT</name>
<dbReference type="RefSeq" id="WP_066132724.1">
    <property type="nucleotide sequence ID" value="NZ_CP014525.1"/>
</dbReference>
<dbReference type="InterPro" id="IPR058924">
    <property type="entry name" value="AGPR_dimerisation_dom"/>
</dbReference>
<evidence type="ECO:0000256" key="3">
    <source>
        <dbReference type="ARBA" id="ARBA00022857"/>
    </source>
</evidence>
<evidence type="ECO:0000259" key="6">
    <source>
        <dbReference type="SMART" id="SM00859"/>
    </source>
</evidence>
<comment type="catalytic activity">
    <reaction evidence="5">
        <text>N-acetyl-L-glutamate 5-semialdehyde + phosphate + NADP(+) = N-acetyl-L-glutamyl 5-phosphate + NADPH + H(+)</text>
        <dbReference type="Rhea" id="RHEA:21588"/>
        <dbReference type="ChEBI" id="CHEBI:15378"/>
        <dbReference type="ChEBI" id="CHEBI:29123"/>
        <dbReference type="ChEBI" id="CHEBI:43474"/>
        <dbReference type="ChEBI" id="CHEBI:57783"/>
        <dbReference type="ChEBI" id="CHEBI:57936"/>
        <dbReference type="ChEBI" id="CHEBI:58349"/>
        <dbReference type="EC" id="1.2.1.38"/>
    </reaction>
</comment>
<dbReference type="SUPFAM" id="SSF55347">
    <property type="entry name" value="Glyceraldehyde-3-phosphate dehydrogenase-like, C-terminal domain"/>
    <property type="match status" value="1"/>
</dbReference>
<keyword evidence="2 5" id="KW-0028">Amino-acid biosynthesis</keyword>
<dbReference type="GeneID" id="53315914"/>
<dbReference type="HAMAP" id="MF_00150">
    <property type="entry name" value="ArgC_type1"/>
    <property type="match status" value="1"/>
</dbReference>
<dbReference type="NCBIfam" id="TIGR01850">
    <property type="entry name" value="argC"/>
    <property type="match status" value="1"/>
</dbReference>
<dbReference type="GO" id="GO:0003942">
    <property type="term" value="F:N-acetyl-gamma-glutamyl-phosphate reductase activity"/>
    <property type="evidence" value="ECO:0007669"/>
    <property type="project" value="UniProtKB-UniRule"/>
</dbReference>
<keyword evidence="4 5" id="KW-0560">Oxidoreductase</keyword>
<gene>
    <name evidence="5" type="primary">argC</name>
    <name evidence="7" type="ORF">AY555_01940</name>
</gene>